<evidence type="ECO:0000256" key="1">
    <source>
        <dbReference type="SAM" id="MobiDB-lite"/>
    </source>
</evidence>
<feature type="compositionally biased region" description="Low complexity" evidence="1">
    <location>
        <begin position="1"/>
        <end position="18"/>
    </location>
</feature>
<proteinExistence type="predicted"/>
<name>A0A7S3JVT1_9STRA</name>
<organism evidence="2">
    <name type="scientific">Aureoumbra lagunensis</name>
    <dbReference type="NCBI Taxonomy" id="44058"/>
    <lineage>
        <taxon>Eukaryota</taxon>
        <taxon>Sar</taxon>
        <taxon>Stramenopiles</taxon>
        <taxon>Ochrophyta</taxon>
        <taxon>Pelagophyceae</taxon>
        <taxon>Pelagomonadales</taxon>
        <taxon>Aureoumbra</taxon>
    </lineage>
</organism>
<sequence length="130" mass="14364">MGASGSKTISTTTTSHGSRQAQSIVQRSAELDTTVAIDTRKRKTAHSTEDEMNEIKEEVAIDTKKRKTIQDTEDKVNESRVDLHILLEALRPAVADARIKLAVDRLSQGLTNEAGHILDETDTSRCVRIH</sequence>
<evidence type="ECO:0000313" key="2">
    <source>
        <dbReference type="EMBL" id="CAE0366666.1"/>
    </source>
</evidence>
<dbReference type="EMBL" id="HBIJ01010824">
    <property type="protein sequence ID" value="CAE0366666.1"/>
    <property type="molecule type" value="Transcribed_RNA"/>
</dbReference>
<feature type="region of interest" description="Disordered" evidence="1">
    <location>
        <begin position="1"/>
        <end position="29"/>
    </location>
</feature>
<gene>
    <name evidence="2" type="ORF">ALAG00032_LOCUS7414</name>
</gene>
<accession>A0A7S3JVT1</accession>
<dbReference type="AlphaFoldDB" id="A0A7S3JVT1"/>
<reference evidence="2" key="1">
    <citation type="submission" date="2021-01" db="EMBL/GenBank/DDBJ databases">
        <authorList>
            <person name="Corre E."/>
            <person name="Pelletier E."/>
            <person name="Niang G."/>
            <person name="Scheremetjew M."/>
            <person name="Finn R."/>
            <person name="Kale V."/>
            <person name="Holt S."/>
            <person name="Cochrane G."/>
            <person name="Meng A."/>
            <person name="Brown T."/>
            <person name="Cohen L."/>
        </authorList>
    </citation>
    <scope>NUCLEOTIDE SEQUENCE</scope>
    <source>
        <strain evidence="2">CCMP1510</strain>
    </source>
</reference>
<protein>
    <submittedName>
        <fullName evidence="2">Uncharacterized protein</fullName>
    </submittedName>
</protein>